<gene>
    <name evidence="1" type="primary">AVEN_149567_1</name>
    <name evidence="1" type="ORF">TNCT_337141</name>
</gene>
<comment type="caution">
    <text evidence="1">The sequence shown here is derived from an EMBL/GenBank/DDBJ whole genome shotgun (WGS) entry which is preliminary data.</text>
</comment>
<evidence type="ECO:0000313" key="2">
    <source>
        <dbReference type="Proteomes" id="UP000887116"/>
    </source>
</evidence>
<evidence type="ECO:0000313" key="1">
    <source>
        <dbReference type="EMBL" id="GFQ75053.1"/>
    </source>
</evidence>
<reference evidence="1" key="1">
    <citation type="submission" date="2020-07" db="EMBL/GenBank/DDBJ databases">
        <title>Multicomponent nature underlies the extraordinary mechanical properties of spider dragline silk.</title>
        <authorList>
            <person name="Kono N."/>
            <person name="Nakamura H."/>
            <person name="Mori M."/>
            <person name="Yoshida Y."/>
            <person name="Ohtoshi R."/>
            <person name="Malay A.D."/>
            <person name="Moran D.A.P."/>
            <person name="Tomita M."/>
            <person name="Numata K."/>
            <person name="Arakawa K."/>
        </authorList>
    </citation>
    <scope>NUCLEOTIDE SEQUENCE</scope>
</reference>
<name>A0A8X6FAD7_TRICU</name>
<proteinExistence type="predicted"/>
<dbReference type="Proteomes" id="UP000887116">
    <property type="component" value="Unassembled WGS sequence"/>
</dbReference>
<keyword evidence="2" id="KW-1185">Reference proteome</keyword>
<protein>
    <submittedName>
        <fullName evidence="1">PC4 domain-containing protein</fullName>
    </submittedName>
</protein>
<dbReference type="AlphaFoldDB" id="A0A8X6FAD7"/>
<accession>A0A8X6FAD7</accession>
<organism evidence="1 2">
    <name type="scientific">Trichonephila clavata</name>
    <name type="common">Joro spider</name>
    <name type="synonym">Nephila clavata</name>
    <dbReference type="NCBI Taxonomy" id="2740835"/>
    <lineage>
        <taxon>Eukaryota</taxon>
        <taxon>Metazoa</taxon>
        <taxon>Ecdysozoa</taxon>
        <taxon>Arthropoda</taxon>
        <taxon>Chelicerata</taxon>
        <taxon>Arachnida</taxon>
        <taxon>Araneae</taxon>
        <taxon>Araneomorphae</taxon>
        <taxon>Entelegynae</taxon>
        <taxon>Araneoidea</taxon>
        <taxon>Nephilidae</taxon>
        <taxon>Trichonephila</taxon>
    </lineage>
</organism>
<sequence length="231" mass="26721">MSPVLWQSLANRIELINVPSSSTEETYVLKDALMISTVFIEDVSHITRPRYFKQKDFSGKFIPGTCVMNENCWLELAQIRKRIKESAMSMVSDCIFRKLLLNEVSKITPNVVVNTDISEVESVLTTSLIELFYEYLGSSITDVFECFGCAQEYANQLGHECVTMDHKTRLQLYGDLAFFAMNFEQLIQDFIQRNIQMLNYLNPMFVNKWDMLSIFDSAKSMYIASDPNRLY</sequence>
<dbReference type="EMBL" id="BMAO01001661">
    <property type="protein sequence ID" value="GFQ75053.1"/>
    <property type="molecule type" value="Genomic_DNA"/>
</dbReference>